<feature type="domain" description="HTH luxR-type" evidence="4">
    <location>
        <begin position="182"/>
        <end position="247"/>
    </location>
</feature>
<dbReference type="InterPro" id="IPR005143">
    <property type="entry name" value="TF_LuxR_autoind-bd_dom"/>
</dbReference>
<dbReference type="AlphaFoldDB" id="A0A2G1QKK9"/>
<dbReference type="PANTHER" id="PTHR44688:SF16">
    <property type="entry name" value="DNA-BINDING TRANSCRIPTIONAL ACTIVATOR DEVR_DOSR"/>
    <property type="match status" value="1"/>
</dbReference>
<dbReference type="Gene3D" id="3.30.450.80">
    <property type="entry name" value="Transcription factor LuxR-like, autoinducer-binding domain"/>
    <property type="match status" value="1"/>
</dbReference>
<accession>A0A2G1QKK9</accession>
<dbReference type="Pfam" id="PF00196">
    <property type="entry name" value="GerE"/>
    <property type="match status" value="1"/>
</dbReference>
<dbReference type="Pfam" id="PF03472">
    <property type="entry name" value="Autoind_bind"/>
    <property type="match status" value="1"/>
</dbReference>
<keyword evidence="2" id="KW-0238">DNA-binding</keyword>
<dbReference type="EMBL" id="PDVP01000010">
    <property type="protein sequence ID" value="PHP66001.1"/>
    <property type="molecule type" value="Genomic_DNA"/>
</dbReference>
<keyword evidence="6" id="KW-1185">Reference proteome</keyword>
<sequence>MGFVAKTEGSVQIDQLVVGYSDAVEACETVYDILRVLKRITLDLGFRYFSVIRMPDGRTSDLAEISLVSNYPPELVQAYDDKKLLQTSPVIGALKSSTMPHSWQIDDVELTRTEADAAAVNDLFREFGLLAGTCFPVHDTRGRRGAVSFCGMRRPCSLEEQVQLAWLCNMIFLKVGESKPEHDRSAPKLTDRELQCLNWTAAGKTSPEIAVILELSEHTVNHYLASSAQKLSAVNRAHAVAKALRLGILE</sequence>
<comment type="caution">
    <text evidence="5">The sequence shown here is derived from an EMBL/GenBank/DDBJ whole genome shotgun (WGS) entry which is preliminary data.</text>
</comment>
<dbReference type="Gene3D" id="1.10.10.10">
    <property type="entry name" value="Winged helix-like DNA-binding domain superfamily/Winged helix DNA-binding domain"/>
    <property type="match status" value="1"/>
</dbReference>
<dbReference type="InterPro" id="IPR000792">
    <property type="entry name" value="Tscrpt_reg_LuxR_C"/>
</dbReference>
<dbReference type="SUPFAM" id="SSF46894">
    <property type="entry name" value="C-terminal effector domain of the bipartite response regulators"/>
    <property type="match status" value="1"/>
</dbReference>
<dbReference type="InterPro" id="IPR016032">
    <property type="entry name" value="Sig_transdc_resp-reg_C-effctor"/>
</dbReference>
<proteinExistence type="predicted"/>
<evidence type="ECO:0000256" key="2">
    <source>
        <dbReference type="ARBA" id="ARBA00023125"/>
    </source>
</evidence>
<evidence type="ECO:0000259" key="4">
    <source>
        <dbReference type="PROSITE" id="PS50043"/>
    </source>
</evidence>
<evidence type="ECO:0000313" key="6">
    <source>
        <dbReference type="Proteomes" id="UP000221168"/>
    </source>
</evidence>
<keyword evidence="3" id="KW-0804">Transcription</keyword>
<dbReference type="PRINTS" id="PR00038">
    <property type="entry name" value="HTHLUXR"/>
</dbReference>
<dbReference type="PROSITE" id="PS50043">
    <property type="entry name" value="HTH_LUXR_2"/>
    <property type="match status" value="1"/>
</dbReference>
<evidence type="ECO:0000313" key="5">
    <source>
        <dbReference type="EMBL" id="PHP66001.1"/>
    </source>
</evidence>
<gene>
    <name evidence="5" type="ORF">CSC94_15425</name>
</gene>
<dbReference type="SUPFAM" id="SSF75516">
    <property type="entry name" value="Pheromone-binding domain of LuxR-like quorum-sensing transcription factors"/>
    <property type="match status" value="1"/>
</dbReference>
<dbReference type="CDD" id="cd06170">
    <property type="entry name" value="LuxR_C_like"/>
    <property type="match status" value="1"/>
</dbReference>
<evidence type="ECO:0000256" key="3">
    <source>
        <dbReference type="ARBA" id="ARBA00023163"/>
    </source>
</evidence>
<dbReference type="PANTHER" id="PTHR44688">
    <property type="entry name" value="DNA-BINDING TRANSCRIPTIONAL ACTIVATOR DEVR_DOSR"/>
    <property type="match status" value="1"/>
</dbReference>
<keyword evidence="1" id="KW-0805">Transcription regulation</keyword>
<dbReference type="GO" id="GO:0003677">
    <property type="term" value="F:DNA binding"/>
    <property type="evidence" value="ECO:0007669"/>
    <property type="project" value="UniProtKB-KW"/>
</dbReference>
<dbReference type="InterPro" id="IPR036693">
    <property type="entry name" value="TF_LuxR_autoind-bd_dom_sf"/>
</dbReference>
<reference evidence="5 6" key="1">
    <citation type="submission" date="2017-10" db="EMBL/GenBank/DDBJ databases">
        <title>Sedimentibacterium mangrovi gen. nov., sp. nov., a novel member of family Phyllobacteriacea isolated from mangrove sediment.</title>
        <authorList>
            <person name="Liao H."/>
            <person name="Tian Y."/>
        </authorList>
    </citation>
    <scope>NUCLEOTIDE SEQUENCE [LARGE SCALE GENOMIC DNA]</scope>
    <source>
        <strain evidence="5 6">X9-2-2</strain>
    </source>
</reference>
<evidence type="ECO:0000256" key="1">
    <source>
        <dbReference type="ARBA" id="ARBA00023015"/>
    </source>
</evidence>
<name>A0A2G1QKK9_9HYPH</name>
<dbReference type="PROSITE" id="PS00622">
    <property type="entry name" value="HTH_LUXR_1"/>
    <property type="match status" value="1"/>
</dbReference>
<protein>
    <submittedName>
        <fullName evidence="5">LuxR family transcriptional regulator</fullName>
    </submittedName>
</protein>
<dbReference type="Proteomes" id="UP000221168">
    <property type="component" value="Unassembled WGS sequence"/>
</dbReference>
<organism evidence="5 6">
    <name type="scientific">Zhengella mangrovi</name>
    <dbReference type="NCBI Taxonomy" id="1982044"/>
    <lineage>
        <taxon>Bacteria</taxon>
        <taxon>Pseudomonadati</taxon>
        <taxon>Pseudomonadota</taxon>
        <taxon>Alphaproteobacteria</taxon>
        <taxon>Hyphomicrobiales</taxon>
        <taxon>Notoacmeibacteraceae</taxon>
        <taxon>Zhengella</taxon>
    </lineage>
</organism>
<dbReference type="InterPro" id="IPR036388">
    <property type="entry name" value="WH-like_DNA-bd_sf"/>
</dbReference>
<dbReference type="GO" id="GO:0006355">
    <property type="term" value="P:regulation of DNA-templated transcription"/>
    <property type="evidence" value="ECO:0007669"/>
    <property type="project" value="InterPro"/>
</dbReference>
<dbReference type="SMART" id="SM00421">
    <property type="entry name" value="HTH_LUXR"/>
    <property type="match status" value="1"/>
</dbReference>